<dbReference type="GO" id="GO:0006567">
    <property type="term" value="P:L-threonine catabolic process"/>
    <property type="evidence" value="ECO:0007669"/>
    <property type="project" value="InterPro"/>
</dbReference>
<dbReference type="GO" id="GO:0004794">
    <property type="term" value="F:threonine deaminase activity"/>
    <property type="evidence" value="ECO:0007669"/>
    <property type="project" value="UniProtKB-EC"/>
</dbReference>
<evidence type="ECO:0000259" key="6">
    <source>
        <dbReference type="PROSITE" id="PS51671"/>
    </source>
</evidence>
<dbReference type="InterPro" id="IPR044561">
    <property type="entry name" value="ACT_ThrD-II-like"/>
</dbReference>
<dbReference type="InterPro" id="IPR005789">
    <property type="entry name" value="Thr_deHydtase_catblc"/>
</dbReference>
<evidence type="ECO:0000313" key="7">
    <source>
        <dbReference type="EMBL" id="SNR43787.1"/>
    </source>
</evidence>
<dbReference type="Proteomes" id="UP000198397">
    <property type="component" value="Unassembled WGS sequence"/>
</dbReference>
<keyword evidence="4" id="KW-0663">Pyridoxal phosphate</keyword>
<evidence type="ECO:0000313" key="8">
    <source>
        <dbReference type="Proteomes" id="UP000198397"/>
    </source>
</evidence>
<evidence type="ECO:0000256" key="3">
    <source>
        <dbReference type="ARBA" id="ARBA00012096"/>
    </source>
</evidence>
<dbReference type="Gene3D" id="3.30.70.260">
    <property type="match status" value="1"/>
</dbReference>
<protein>
    <recommendedName>
        <fullName evidence="3">threonine ammonia-lyase</fullName>
        <ecNumber evidence="3">4.3.1.19</ecNumber>
    </recommendedName>
</protein>
<dbReference type="AlphaFoldDB" id="A0A238WBJ4"/>
<dbReference type="PROSITE" id="PS51671">
    <property type="entry name" value="ACT"/>
    <property type="match status" value="1"/>
</dbReference>
<dbReference type="GO" id="GO:0003941">
    <property type="term" value="F:L-serine ammonia-lyase activity"/>
    <property type="evidence" value="ECO:0007669"/>
    <property type="project" value="TreeGrafter"/>
</dbReference>
<dbReference type="PROSITE" id="PS00165">
    <property type="entry name" value="DEHYDRATASE_SER_THR"/>
    <property type="match status" value="1"/>
</dbReference>
<dbReference type="InterPro" id="IPR000634">
    <property type="entry name" value="Ser/Thr_deHydtase_PyrdxlP-BS"/>
</dbReference>
<proteinExistence type="inferred from homology"/>
<name>A0A238WBJ4_HALVU</name>
<dbReference type="FunFam" id="3.40.50.1100:FF:000007">
    <property type="entry name" value="L-threonine dehydratase catabolic TdcB"/>
    <property type="match status" value="1"/>
</dbReference>
<dbReference type="InterPro" id="IPR001926">
    <property type="entry name" value="TrpB-like_PALP"/>
</dbReference>
<dbReference type="SUPFAM" id="SSF53686">
    <property type="entry name" value="Tryptophan synthase beta subunit-like PLP-dependent enzymes"/>
    <property type="match status" value="1"/>
</dbReference>
<reference evidence="7 8" key="1">
    <citation type="submission" date="2017-06" db="EMBL/GenBank/DDBJ databases">
        <authorList>
            <person name="Kim H.J."/>
            <person name="Triplett B.A."/>
        </authorList>
    </citation>
    <scope>NUCLEOTIDE SEQUENCE [LARGE SCALE GENOMIC DNA]</scope>
    <source>
        <strain evidence="7 8">DSM 8800</strain>
    </source>
</reference>
<dbReference type="PANTHER" id="PTHR48078">
    <property type="entry name" value="THREONINE DEHYDRATASE, MITOCHONDRIAL-RELATED"/>
    <property type="match status" value="1"/>
</dbReference>
<dbReference type="InterPro" id="IPR036052">
    <property type="entry name" value="TrpB-like_PALP_sf"/>
</dbReference>
<dbReference type="GO" id="GO:0006565">
    <property type="term" value="P:L-serine catabolic process"/>
    <property type="evidence" value="ECO:0007669"/>
    <property type="project" value="TreeGrafter"/>
</dbReference>
<keyword evidence="5" id="KW-0456">Lyase</keyword>
<keyword evidence="8" id="KW-1185">Reference proteome</keyword>
<comment type="similarity">
    <text evidence="2">Belongs to the serine/threonine dehydratase family.</text>
</comment>
<dbReference type="RefSeq" id="WP_089384536.1">
    <property type="nucleotide sequence ID" value="NZ_FZNQ01000006.1"/>
</dbReference>
<dbReference type="InterPro" id="IPR050147">
    <property type="entry name" value="Ser/Thr_Dehydratase"/>
</dbReference>
<evidence type="ECO:0000256" key="2">
    <source>
        <dbReference type="ARBA" id="ARBA00010869"/>
    </source>
</evidence>
<evidence type="ECO:0000256" key="5">
    <source>
        <dbReference type="ARBA" id="ARBA00023239"/>
    </source>
</evidence>
<evidence type="ECO:0000256" key="1">
    <source>
        <dbReference type="ARBA" id="ARBA00001933"/>
    </source>
</evidence>
<dbReference type="NCBIfam" id="TIGR01127">
    <property type="entry name" value="ilvA_1Cterm"/>
    <property type="match status" value="1"/>
</dbReference>
<evidence type="ECO:0000256" key="4">
    <source>
        <dbReference type="ARBA" id="ARBA00022898"/>
    </source>
</evidence>
<feature type="domain" description="ACT" evidence="6">
    <location>
        <begin position="329"/>
        <end position="404"/>
    </location>
</feature>
<dbReference type="OrthoDB" id="9915at2157"/>
<dbReference type="EC" id="4.3.1.19" evidence="3"/>
<dbReference type="Pfam" id="PF00291">
    <property type="entry name" value="PALP"/>
    <property type="match status" value="1"/>
</dbReference>
<dbReference type="GO" id="GO:0030170">
    <property type="term" value="F:pyridoxal phosphate binding"/>
    <property type="evidence" value="ECO:0007669"/>
    <property type="project" value="InterPro"/>
</dbReference>
<dbReference type="PANTHER" id="PTHR48078:SF6">
    <property type="entry name" value="L-THREONINE DEHYDRATASE CATABOLIC TDCB"/>
    <property type="match status" value="1"/>
</dbReference>
<dbReference type="EMBL" id="FZNQ01000006">
    <property type="protein sequence ID" value="SNR43787.1"/>
    <property type="molecule type" value="Genomic_DNA"/>
</dbReference>
<dbReference type="CDD" id="cd01562">
    <property type="entry name" value="Thr-dehyd"/>
    <property type="match status" value="1"/>
</dbReference>
<dbReference type="Gene3D" id="3.40.50.1100">
    <property type="match status" value="2"/>
</dbReference>
<dbReference type="InterPro" id="IPR002912">
    <property type="entry name" value="ACT_dom"/>
</dbReference>
<comment type="cofactor">
    <cofactor evidence="1">
        <name>pyridoxal 5'-phosphate</name>
        <dbReference type="ChEBI" id="CHEBI:597326"/>
    </cofactor>
</comment>
<dbReference type="FunFam" id="3.40.50.1100:FF:000005">
    <property type="entry name" value="Threonine dehydratase catabolic"/>
    <property type="match status" value="1"/>
</dbReference>
<accession>A0A238WBJ4</accession>
<sequence>MLSLSDIVDARERVAGVARHTPLERSRTFSEMTDANVHLKLETFQRTGAFKIRGAMNRIATLSSAERDAGVVTASAGNHAQGVALAATEAGIDATVVMPRFAPVSKVKATRGYGASVVLHGVDYDEAQAHAHELERDQGRTYVHAFDDPTVMAGQGTIGLEVADDCPDVDTVVVPIGGGGLISGIAVAVKERLGHDVRVVGVQAAGASTAADSLRTGERRTIDSVDTIADGIATRTVGERTLAVMQEYVDEVVVVDDREIALALALLLERSKTLVEGAGAVPLAAVLSEAFEYDPDETIVATLCGGNIDLNRLTTVIRHGLVQMGRYLKVTIDLKDRPGELERVSTIVARAGANVYAVHHDRTSRDVAVNAAELELELETDDAEHAADIVDELEAHGYDVTITT</sequence>
<dbReference type="CDD" id="cd04886">
    <property type="entry name" value="ACT_ThrD-II-like"/>
    <property type="match status" value="1"/>
</dbReference>
<gene>
    <name evidence="7" type="ORF">SAMN06264855_106130</name>
</gene>
<dbReference type="GO" id="GO:0009097">
    <property type="term" value="P:isoleucine biosynthetic process"/>
    <property type="evidence" value="ECO:0007669"/>
    <property type="project" value="TreeGrafter"/>
</dbReference>
<organism evidence="7 8">
    <name type="scientific">Halorubrum vacuolatum</name>
    <name type="common">Natronobacterium vacuolatum</name>
    <dbReference type="NCBI Taxonomy" id="63740"/>
    <lineage>
        <taxon>Archaea</taxon>
        <taxon>Methanobacteriati</taxon>
        <taxon>Methanobacteriota</taxon>
        <taxon>Stenosarchaea group</taxon>
        <taxon>Halobacteria</taxon>
        <taxon>Halobacteriales</taxon>
        <taxon>Haloferacaceae</taxon>
        <taxon>Halorubrum</taxon>
    </lineage>
</organism>